<keyword evidence="3" id="KW-1185">Reference proteome</keyword>
<dbReference type="EMBL" id="JARBJD010000095">
    <property type="protein sequence ID" value="KAK2953128.1"/>
    <property type="molecule type" value="Genomic_DNA"/>
</dbReference>
<accession>A0ABQ9XL35</accession>
<protein>
    <submittedName>
        <fullName evidence="2">Uncharacterized protein</fullName>
    </submittedName>
</protein>
<proteinExistence type="predicted"/>
<dbReference type="Gene3D" id="1.20.58.1030">
    <property type="match status" value="1"/>
</dbReference>
<name>A0ABQ9XL35_9EUKA</name>
<evidence type="ECO:0000313" key="2">
    <source>
        <dbReference type="EMBL" id="KAK2953128.1"/>
    </source>
</evidence>
<comment type="caution">
    <text evidence="2">The sequence shown here is derived from an EMBL/GenBank/DDBJ whole genome shotgun (WGS) entry which is preliminary data.</text>
</comment>
<reference evidence="2 3" key="1">
    <citation type="journal article" date="2022" name="bioRxiv">
        <title>Genomics of Preaxostyla Flagellates Illuminates Evolutionary Transitions and the Path Towards Mitochondrial Loss.</title>
        <authorList>
            <person name="Novak L.V.F."/>
            <person name="Treitli S.C."/>
            <person name="Pyrih J."/>
            <person name="Halakuc P."/>
            <person name="Pipaliya S.V."/>
            <person name="Vacek V."/>
            <person name="Brzon O."/>
            <person name="Soukal P."/>
            <person name="Eme L."/>
            <person name="Dacks J.B."/>
            <person name="Karnkowska A."/>
            <person name="Elias M."/>
            <person name="Hampl V."/>
        </authorList>
    </citation>
    <scope>NUCLEOTIDE SEQUENCE [LARGE SCALE GENOMIC DNA]</scope>
    <source>
        <strain evidence="2">NAU3</strain>
        <tissue evidence="2">Gut</tissue>
    </source>
</reference>
<evidence type="ECO:0000313" key="3">
    <source>
        <dbReference type="Proteomes" id="UP001281761"/>
    </source>
</evidence>
<gene>
    <name evidence="2" type="ORF">BLNAU_11914</name>
</gene>
<feature type="region of interest" description="Disordered" evidence="1">
    <location>
        <begin position="658"/>
        <end position="690"/>
    </location>
</feature>
<dbReference type="Proteomes" id="UP001281761">
    <property type="component" value="Unassembled WGS sequence"/>
</dbReference>
<dbReference type="SUPFAM" id="SSF158573">
    <property type="entry name" value="GINS helical bundle-like"/>
    <property type="match status" value="1"/>
</dbReference>
<dbReference type="InterPro" id="IPR036224">
    <property type="entry name" value="GINS_bundle-like_dom_sf"/>
</dbReference>
<feature type="compositionally biased region" description="Basic and acidic residues" evidence="1">
    <location>
        <begin position="675"/>
        <end position="684"/>
    </location>
</feature>
<sequence>MVFPGESAAALLLSHSHADVLPPYNDEKVKIVKKEICKLFTMSATLRQTLAQSSSGHGMDKEPRMEIPILWLARNRQALQLYHSARLAVIREIAWETGIIPNFHFVSLMIFTESDWALSTIPDVDSVTPISGSWIAFPKLLSLIGKTSEDELDRICGSSIPTSLLKWMALENTEKMQTEIDNCLSMMTSTLRSSQTFLARHKTEFLALFDHFENKKPNFPLLKILAQLYLFPHLEVSKMALQSLSTRSCADVPTRTFLRTLEVPSTSTDSSSELVPFLRKLCSTLTGHVSQMQSLLTESSPSDGTISALSATLPEESLLLNRNAIVERLCDELTLFSSLLPYARIPITDIMIDSNFYHHLTSTIITCLDMIEPQKNELNRPPPDMTDLLVRLLDRSWNCIFSSITYSDLSRCPIIVSAFSGVKQLCSLLVRTCHLSSPTHHSHLLLILRFAGLVPRLAPSMLEENLVRNVIDASNPIKVPTTNSSFHVYLMRAIRALMCDPSTFTKDKEEWKRIRLLQFERVLTPAKHYLQFIFQQEEFIPNFCQTNYYEKQTILPLISQTLTLERELFEDGELVETGREEWEVGWLVEKTDEQNLGERLNQLREYNPRMTKDEKERWKKRVERQREAGHEDALEAWLTREVSADGWRIEMCIEEVSEESGMNVKPDTDDDDKVDMESILRDDSYDISTW</sequence>
<evidence type="ECO:0000256" key="1">
    <source>
        <dbReference type="SAM" id="MobiDB-lite"/>
    </source>
</evidence>
<organism evidence="2 3">
    <name type="scientific">Blattamonas nauphoetae</name>
    <dbReference type="NCBI Taxonomy" id="2049346"/>
    <lineage>
        <taxon>Eukaryota</taxon>
        <taxon>Metamonada</taxon>
        <taxon>Preaxostyla</taxon>
        <taxon>Oxymonadida</taxon>
        <taxon>Blattamonas</taxon>
    </lineage>
</organism>